<evidence type="ECO:0000313" key="2">
    <source>
        <dbReference type="Proteomes" id="UP000619244"/>
    </source>
</evidence>
<comment type="caution">
    <text evidence="1">The sequence shown here is derived from an EMBL/GenBank/DDBJ whole genome shotgun (WGS) entry which is preliminary data.</text>
</comment>
<dbReference type="AlphaFoldDB" id="A0A918U2T6"/>
<evidence type="ECO:0000313" key="1">
    <source>
        <dbReference type="EMBL" id="GGX84200.1"/>
    </source>
</evidence>
<reference evidence="1" key="1">
    <citation type="journal article" date="2014" name="Int. J. Syst. Evol. Microbiol.">
        <title>Complete genome sequence of Corynebacterium casei LMG S-19264T (=DSM 44701T), isolated from a smear-ripened cheese.</title>
        <authorList>
            <consortium name="US DOE Joint Genome Institute (JGI-PGF)"/>
            <person name="Walter F."/>
            <person name="Albersmeier A."/>
            <person name="Kalinowski J."/>
            <person name="Ruckert C."/>
        </authorList>
    </citation>
    <scope>NUCLEOTIDE SEQUENCE</scope>
    <source>
        <strain evidence="1">JCM 4790</strain>
    </source>
</reference>
<name>A0A918U2T6_9ACTN</name>
<organism evidence="1 2">
    <name type="scientific">Streptomyces minutiscleroticus</name>
    <dbReference type="NCBI Taxonomy" id="68238"/>
    <lineage>
        <taxon>Bacteria</taxon>
        <taxon>Bacillati</taxon>
        <taxon>Actinomycetota</taxon>
        <taxon>Actinomycetes</taxon>
        <taxon>Kitasatosporales</taxon>
        <taxon>Streptomycetaceae</taxon>
        <taxon>Streptomyces</taxon>
    </lineage>
</organism>
<sequence length="56" mass="6054">MAQGLTEQPLRLGAHTQDAAVLRPGQRAARPPVTVPDLMHGAIMLGPARTRTRTRN</sequence>
<protein>
    <submittedName>
        <fullName evidence="1">Uncharacterized protein</fullName>
    </submittedName>
</protein>
<keyword evidence="2" id="KW-1185">Reference proteome</keyword>
<dbReference type="EMBL" id="BMVU01000021">
    <property type="protein sequence ID" value="GGX84200.1"/>
    <property type="molecule type" value="Genomic_DNA"/>
</dbReference>
<dbReference type="Proteomes" id="UP000619244">
    <property type="component" value="Unassembled WGS sequence"/>
</dbReference>
<accession>A0A918U2T6</accession>
<reference evidence="1" key="2">
    <citation type="submission" date="2020-09" db="EMBL/GenBank/DDBJ databases">
        <authorList>
            <person name="Sun Q."/>
            <person name="Ohkuma M."/>
        </authorList>
    </citation>
    <scope>NUCLEOTIDE SEQUENCE</scope>
    <source>
        <strain evidence="1">JCM 4790</strain>
    </source>
</reference>
<proteinExistence type="predicted"/>
<gene>
    <name evidence="1" type="ORF">GCM10010358_42990</name>
</gene>